<dbReference type="GO" id="GO:0005634">
    <property type="term" value="C:nucleus"/>
    <property type="evidence" value="ECO:0007669"/>
    <property type="project" value="UniProtKB-SubCell"/>
</dbReference>
<evidence type="ECO:0000256" key="7">
    <source>
        <dbReference type="SAM" id="MobiDB-lite"/>
    </source>
</evidence>
<dbReference type="Gene3D" id="1.10.10.60">
    <property type="entry name" value="Homeodomain-like"/>
    <property type="match status" value="2"/>
</dbReference>
<feature type="domain" description="Myb-like" evidence="8">
    <location>
        <begin position="11"/>
        <end position="63"/>
    </location>
</feature>
<dbReference type="SUPFAM" id="SSF46689">
    <property type="entry name" value="Homeodomain-like"/>
    <property type="match status" value="1"/>
</dbReference>
<dbReference type="PROSITE" id="PS51294">
    <property type="entry name" value="HTH_MYB"/>
    <property type="match status" value="2"/>
</dbReference>
<dbReference type="PROSITE" id="PS50090">
    <property type="entry name" value="MYB_LIKE"/>
    <property type="match status" value="2"/>
</dbReference>
<keyword evidence="2" id="KW-0677">Repeat</keyword>
<keyword evidence="11" id="KW-1185">Reference proteome</keyword>
<feature type="domain" description="HTH myb-type" evidence="9">
    <location>
        <begin position="64"/>
        <end position="118"/>
    </location>
</feature>
<keyword evidence="6" id="KW-0539">Nucleus</keyword>
<dbReference type="InterPro" id="IPR009057">
    <property type="entry name" value="Homeodomain-like_sf"/>
</dbReference>
<evidence type="ECO:0000259" key="8">
    <source>
        <dbReference type="PROSITE" id="PS50090"/>
    </source>
</evidence>
<evidence type="ECO:0000259" key="9">
    <source>
        <dbReference type="PROSITE" id="PS51294"/>
    </source>
</evidence>
<protein>
    <submittedName>
        <fullName evidence="10">Myb-related protein Zm1-like</fullName>
    </submittedName>
</protein>
<reference evidence="10" key="1">
    <citation type="journal article" date="2023" name="GigaByte">
        <title>Genome assembly of the bearded iris, Iris pallida Lam.</title>
        <authorList>
            <person name="Bruccoleri R.E."/>
            <person name="Oakeley E.J."/>
            <person name="Faust A.M.E."/>
            <person name="Altorfer M."/>
            <person name="Dessus-Babus S."/>
            <person name="Burckhardt D."/>
            <person name="Oertli M."/>
            <person name="Naumann U."/>
            <person name="Petersen F."/>
            <person name="Wong J."/>
        </authorList>
    </citation>
    <scope>NUCLEOTIDE SEQUENCE</scope>
    <source>
        <strain evidence="10">GSM-AAB239-AS_SAM_17_03QT</strain>
    </source>
</reference>
<evidence type="ECO:0000256" key="5">
    <source>
        <dbReference type="ARBA" id="ARBA00023163"/>
    </source>
</evidence>
<feature type="domain" description="HTH myb-type" evidence="9">
    <location>
        <begin position="11"/>
        <end position="63"/>
    </location>
</feature>
<evidence type="ECO:0000256" key="3">
    <source>
        <dbReference type="ARBA" id="ARBA00023015"/>
    </source>
</evidence>
<comment type="caution">
    <text evidence="10">The sequence shown here is derived from an EMBL/GenBank/DDBJ whole genome shotgun (WGS) entry which is preliminary data.</text>
</comment>
<feature type="region of interest" description="Disordered" evidence="7">
    <location>
        <begin position="116"/>
        <end position="175"/>
    </location>
</feature>
<evidence type="ECO:0000256" key="1">
    <source>
        <dbReference type="ARBA" id="ARBA00004123"/>
    </source>
</evidence>
<dbReference type="InterPro" id="IPR001005">
    <property type="entry name" value="SANT/Myb"/>
</dbReference>
<dbReference type="Pfam" id="PF00249">
    <property type="entry name" value="Myb_DNA-binding"/>
    <property type="match status" value="2"/>
</dbReference>
<dbReference type="FunFam" id="1.10.10.60:FF:000001">
    <property type="entry name" value="MYB-related transcription factor"/>
    <property type="match status" value="1"/>
</dbReference>
<comment type="subcellular location">
    <subcellularLocation>
        <location evidence="1">Nucleus</location>
    </subcellularLocation>
</comment>
<evidence type="ECO:0000313" key="10">
    <source>
        <dbReference type="EMBL" id="KAJ6836186.1"/>
    </source>
</evidence>
<dbReference type="GO" id="GO:0003677">
    <property type="term" value="F:DNA binding"/>
    <property type="evidence" value="ECO:0007669"/>
    <property type="project" value="UniProtKB-KW"/>
</dbReference>
<name>A0AAX6H5E1_IRIPA</name>
<evidence type="ECO:0000256" key="6">
    <source>
        <dbReference type="ARBA" id="ARBA00023242"/>
    </source>
</evidence>
<dbReference type="Proteomes" id="UP001140949">
    <property type="component" value="Unassembled WGS sequence"/>
</dbReference>
<feature type="domain" description="Myb-like" evidence="8">
    <location>
        <begin position="64"/>
        <end position="114"/>
    </location>
</feature>
<proteinExistence type="predicted"/>
<gene>
    <name evidence="10" type="ORF">M6B38_326815</name>
</gene>
<organism evidence="10 11">
    <name type="scientific">Iris pallida</name>
    <name type="common">Sweet iris</name>
    <dbReference type="NCBI Taxonomy" id="29817"/>
    <lineage>
        <taxon>Eukaryota</taxon>
        <taxon>Viridiplantae</taxon>
        <taxon>Streptophyta</taxon>
        <taxon>Embryophyta</taxon>
        <taxon>Tracheophyta</taxon>
        <taxon>Spermatophyta</taxon>
        <taxon>Magnoliopsida</taxon>
        <taxon>Liliopsida</taxon>
        <taxon>Asparagales</taxon>
        <taxon>Iridaceae</taxon>
        <taxon>Iridoideae</taxon>
        <taxon>Irideae</taxon>
        <taxon>Iris</taxon>
    </lineage>
</organism>
<dbReference type="AlphaFoldDB" id="A0AAX6H5E1"/>
<evidence type="ECO:0000313" key="11">
    <source>
        <dbReference type="Proteomes" id="UP001140949"/>
    </source>
</evidence>
<dbReference type="InterPro" id="IPR015495">
    <property type="entry name" value="Myb_TF_plants"/>
</dbReference>
<dbReference type="CDD" id="cd00167">
    <property type="entry name" value="SANT"/>
    <property type="match status" value="2"/>
</dbReference>
<dbReference type="InterPro" id="IPR017930">
    <property type="entry name" value="Myb_dom"/>
</dbReference>
<dbReference type="PANTHER" id="PTHR10641:SF1103">
    <property type="entry name" value="TRANSCRIPTION FACTOR MYB72"/>
    <property type="match status" value="1"/>
</dbReference>
<dbReference type="FunFam" id="1.10.10.60:FF:000310">
    <property type="entry name" value="MYB transcription factor"/>
    <property type="match status" value="1"/>
</dbReference>
<evidence type="ECO:0000256" key="4">
    <source>
        <dbReference type="ARBA" id="ARBA00023125"/>
    </source>
</evidence>
<accession>A0AAX6H5E1</accession>
<reference evidence="10" key="2">
    <citation type="submission" date="2023-04" db="EMBL/GenBank/DDBJ databases">
        <authorList>
            <person name="Bruccoleri R.E."/>
            <person name="Oakeley E.J."/>
            <person name="Faust A.-M."/>
            <person name="Dessus-Babus S."/>
            <person name="Altorfer M."/>
            <person name="Burckhardt D."/>
            <person name="Oertli M."/>
            <person name="Naumann U."/>
            <person name="Petersen F."/>
            <person name="Wong J."/>
        </authorList>
    </citation>
    <scope>NUCLEOTIDE SEQUENCE</scope>
    <source>
        <strain evidence="10">GSM-AAB239-AS_SAM_17_03QT</strain>
        <tissue evidence="10">Leaf</tissue>
    </source>
</reference>
<keyword evidence="5" id="KW-0804">Transcription</keyword>
<sequence length="301" mass="32990">MGRGRAPCCEKVGLNKGSWTPEEDLRLMAYIRKYGHANWRALPKQAGLLRCGKSCRLRWINYLRPDIKRGNFSKEEEDAVIRLHGALGNKWSKIASCLPGRTDNEIKNVWNTHLKKRLPKSEDQQSSPSSSSSAVTDRGESKAEAEAEPSEAGAVEAAALDDRIEIPVEPDSPDLWEMLDDDQVVKPLPCSSSSSSSTTTVVLKDPMEEMPDISIEPELWSIIDDDELDVAACNVESSGGEGERWLACLEKELELELWGGSGDAVANGHQEMAAEVVEGGDPVTCYFQRSLSSSSSLAPSR</sequence>
<dbReference type="EMBL" id="JANAVB010012200">
    <property type="protein sequence ID" value="KAJ6836186.1"/>
    <property type="molecule type" value="Genomic_DNA"/>
</dbReference>
<dbReference type="SMART" id="SM00717">
    <property type="entry name" value="SANT"/>
    <property type="match status" value="2"/>
</dbReference>
<dbReference type="PANTHER" id="PTHR10641">
    <property type="entry name" value="MYB FAMILY TRANSCRIPTION FACTOR"/>
    <property type="match status" value="1"/>
</dbReference>
<evidence type="ECO:0000256" key="2">
    <source>
        <dbReference type="ARBA" id="ARBA00022737"/>
    </source>
</evidence>
<keyword evidence="4" id="KW-0238">DNA-binding</keyword>
<keyword evidence="3" id="KW-0805">Transcription regulation</keyword>